<dbReference type="GO" id="GO:0000150">
    <property type="term" value="F:DNA strand exchange activity"/>
    <property type="evidence" value="ECO:0007669"/>
    <property type="project" value="InterPro"/>
</dbReference>
<feature type="coiled-coil region" evidence="1">
    <location>
        <begin position="396"/>
        <end position="479"/>
    </location>
</feature>
<gene>
    <name evidence="5" type="ORF">HMPREF0083_05694</name>
</gene>
<dbReference type="Gene3D" id="3.40.50.1390">
    <property type="entry name" value="Resolvase, N-terminal catalytic domain"/>
    <property type="match status" value="1"/>
</dbReference>
<dbReference type="PROSITE" id="PS51737">
    <property type="entry name" value="RECOMBINASE_DNA_BIND"/>
    <property type="match status" value="1"/>
</dbReference>
<feature type="domain" description="Recombinase" evidence="4">
    <location>
        <begin position="188"/>
        <end position="313"/>
    </location>
</feature>
<evidence type="ECO:0000313" key="6">
    <source>
        <dbReference type="Proteomes" id="UP000016511"/>
    </source>
</evidence>
<accession>U1Y3C3</accession>
<dbReference type="Pfam" id="PF00239">
    <property type="entry name" value="Resolvase"/>
    <property type="match status" value="1"/>
</dbReference>
<evidence type="ECO:0000259" key="3">
    <source>
        <dbReference type="PROSITE" id="PS51736"/>
    </source>
</evidence>
<dbReference type="PANTHER" id="PTHR30461">
    <property type="entry name" value="DNA-INVERTASE FROM LAMBDOID PROPHAGE"/>
    <property type="match status" value="1"/>
</dbReference>
<dbReference type="InterPro" id="IPR038109">
    <property type="entry name" value="DNA_bind_recomb_sf"/>
</dbReference>
<reference evidence="5 6" key="1">
    <citation type="submission" date="2013-08" db="EMBL/GenBank/DDBJ databases">
        <authorList>
            <person name="Weinstock G."/>
            <person name="Sodergren E."/>
            <person name="Wylie T."/>
            <person name="Fulton L."/>
            <person name="Fulton R."/>
            <person name="Fronick C."/>
            <person name="O'Laughlin M."/>
            <person name="Godfrey J."/>
            <person name="Miner T."/>
            <person name="Herter B."/>
            <person name="Appelbaum E."/>
            <person name="Cordes M."/>
            <person name="Lek S."/>
            <person name="Wollam A."/>
            <person name="Pepin K.H."/>
            <person name="Palsikar V.B."/>
            <person name="Mitreva M."/>
            <person name="Wilson R.K."/>
        </authorList>
    </citation>
    <scope>NUCLEOTIDE SEQUENCE [LARGE SCALE GENOMIC DNA]</scope>
    <source>
        <strain evidence="5 6">ATCC 12856</strain>
    </source>
</reference>
<evidence type="ECO:0000256" key="1">
    <source>
        <dbReference type="SAM" id="Coils"/>
    </source>
</evidence>
<sequence length="534" mass="61900">MFFLAIVVQSSGGDYMYRPTNKDVFIYLRKSRKDIEEEKKALEYGKSYDTLSKHRKELLDLVKREQHNVIDIFEEVVSGEFLSERAIAQEMLRQVEEGAVEGVVVMDLDRLGRGDMIDAGTIFRSFKFSDTLIITPNEVIDCNSEGAELLFGVKSIIAREELRQITKRMQGGRRRSAKDGKSITRKPPYGYSRDENLKLSPHPEQAQIVKKIFELAAEGKGRKAVVKELQMLGIDPPEGKVWEESSIGYIIKNEVYLGHIIWGKQKYSKRNGKRVTKKVPPELWIRHENAHEAIISQELFDKANLAVSRRYRAPVQEGLTLSNPLAGILRCALCERNLRISHTADRPNPQLRCINPNCQPYQKGVLLPIIEKRIIDSLATLVEQVGLQQDEIASSIQQEESMIERKQKQITRLEKEIEELHGMRETAFEMLEKKVYTEEIFLQRHQSIGQKLKETESNIEQLKKEIELEEAQLAHKENIIPQIRKVIDTYWELESPVEKNHLLKSILEKVYYTRKKEWTKKDQFELEIIPRLPI</sequence>
<comment type="caution">
    <text evidence="5">The sequence shown here is derived from an EMBL/GenBank/DDBJ whole genome shotgun (WGS) entry which is preliminary data.</text>
</comment>
<dbReference type="CDD" id="cd00338">
    <property type="entry name" value="Ser_Recombinase"/>
    <property type="match status" value="1"/>
</dbReference>
<dbReference type="InterPro" id="IPR036162">
    <property type="entry name" value="Resolvase-like_N_sf"/>
</dbReference>
<evidence type="ECO:0000313" key="5">
    <source>
        <dbReference type="EMBL" id="ERI05411.1"/>
    </source>
</evidence>
<dbReference type="InterPro" id="IPR050639">
    <property type="entry name" value="SSR_resolvase"/>
</dbReference>
<proteinExistence type="predicted"/>
<dbReference type="EMBL" id="AWSJ01000359">
    <property type="protein sequence ID" value="ERI05411.1"/>
    <property type="molecule type" value="Genomic_DNA"/>
</dbReference>
<feature type="region of interest" description="Disordered" evidence="2">
    <location>
        <begin position="167"/>
        <end position="197"/>
    </location>
</feature>
<dbReference type="PROSITE" id="PS51736">
    <property type="entry name" value="RECOMBINASES_3"/>
    <property type="match status" value="1"/>
</dbReference>
<dbReference type="InterPro" id="IPR011109">
    <property type="entry name" value="DNA_bind_recombinase_dom"/>
</dbReference>
<dbReference type="Pfam" id="PF07508">
    <property type="entry name" value="Recombinase"/>
    <property type="match status" value="1"/>
</dbReference>
<keyword evidence="6" id="KW-1185">Reference proteome</keyword>
<dbReference type="PANTHER" id="PTHR30461:SF23">
    <property type="entry name" value="DNA RECOMBINASE-RELATED"/>
    <property type="match status" value="1"/>
</dbReference>
<protein>
    <submittedName>
        <fullName evidence="5">Resolvase protein</fullName>
    </submittedName>
</protein>
<evidence type="ECO:0000256" key="2">
    <source>
        <dbReference type="SAM" id="MobiDB-lite"/>
    </source>
</evidence>
<dbReference type="eggNOG" id="COG1961">
    <property type="taxonomic scope" value="Bacteria"/>
</dbReference>
<evidence type="ECO:0000259" key="4">
    <source>
        <dbReference type="PROSITE" id="PS51737"/>
    </source>
</evidence>
<dbReference type="Gene3D" id="3.90.1750.20">
    <property type="entry name" value="Putative Large Serine Recombinase, Chain B, Domain 2"/>
    <property type="match status" value="1"/>
</dbReference>
<dbReference type="GO" id="GO:0003677">
    <property type="term" value="F:DNA binding"/>
    <property type="evidence" value="ECO:0007669"/>
    <property type="project" value="InterPro"/>
</dbReference>
<organism evidence="5 6">
    <name type="scientific">Aneurinibacillus aneurinilyticus ATCC 12856</name>
    <dbReference type="NCBI Taxonomy" id="649747"/>
    <lineage>
        <taxon>Bacteria</taxon>
        <taxon>Bacillati</taxon>
        <taxon>Bacillota</taxon>
        <taxon>Bacilli</taxon>
        <taxon>Bacillales</taxon>
        <taxon>Paenibacillaceae</taxon>
        <taxon>Aneurinibacillus group</taxon>
        <taxon>Aneurinibacillus</taxon>
    </lineage>
</organism>
<dbReference type="Proteomes" id="UP000016511">
    <property type="component" value="Unassembled WGS sequence"/>
</dbReference>
<dbReference type="PATRIC" id="fig|649747.3.peg.5107"/>
<dbReference type="AlphaFoldDB" id="U1Y3C3"/>
<feature type="domain" description="Resolvase/invertase-type recombinase catalytic" evidence="3">
    <location>
        <begin position="23"/>
        <end position="180"/>
    </location>
</feature>
<keyword evidence="1" id="KW-0175">Coiled coil</keyword>
<dbReference type="InterPro" id="IPR006119">
    <property type="entry name" value="Resolv_N"/>
</dbReference>
<name>U1Y3C3_ANEAE</name>
<dbReference type="HOGENOM" id="CLU_010686_18_16_9"/>
<dbReference type="STRING" id="649747.HMPREF0083_05694"/>
<dbReference type="SMART" id="SM00857">
    <property type="entry name" value="Resolvase"/>
    <property type="match status" value="1"/>
</dbReference>
<dbReference type="SUPFAM" id="SSF53041">
    <property type="entry name" value="Resolvase-like"/>
    <property type="match status" value="1"/>
</dbReference>